<dbReference type="PANTHER" id="PTHR31633">
    <property type="entry name" value="H/ACA RIBONUCLEOPROTEIN COMPLEX NON-CORE SUBUNIT NAF1"/>
    <property type="match status" value="1"/>
</dbReference>
<protein>
    <recommendedName>
        <fullName evidence="3">H/ACA ribonucleoprotein complex non-core subunit NAF1</fullName>
    </recommendedName>
</protein>
<feature type="region of interest" description="Disordered" evidence="9">
    <location>
        <begin position="66"/>
        <end position="172"/>
    </location>
</feature>
<keyword evidence="7" id="KW-0694">RNA-binding</keyword>
<dbReference type="Proteomes" id="UP000623687">
    <property type="component" value="Unassembled WGS sequence"/>
</dbReference>
<feature type="compositionally biased region" description="Basic and acidic residues" evidence="9">
    <location>
        <begin position="448"/>
        <end position="460"/>
    </location>
</feature>
<evidence type="ECO:0000313" key="10">
    <source>
        <dbReference type="EMBL" id="KAF7436476.1"/>
    </source>
</evidence>
<dbReference type="GeneID" id="59373127"/>
<evidence type="ECO:0000256" key="9">
    <source>
        <dbReference type="SAM" id="MobiDB-lite"/>
    </source>
</evidence>
<dbReference type="GO" id="GO:0003723">
    <property type="term" value="F:RNA binding"/>
    <property type="evidence" value="ECO:0007669"/>
    <property type="project" value="UniProtKB-KW"/>
</dbReference>
<gene>
    <name evidence="10" type="ORF">PC9H_003309</name>
</gene>
<comment type="similarity">
    <text evidence="2">Belongs to the NAF1 family.</text>
</comment>
<dbReference type="GO" id="GO:0005732">
    <property type="term" value="C:sno(s)RNA-containing ribonucleoprotein complex"/>
    <property type="evidence" value="ECO:0007669"/>
    <property type="project" value="InterPro"/>
</dbReference>
<feature type="compositionally biased region" description="Polar residues" evidence="9">
    <location>
        <begin position="337"/>
        <end position="347"/>
    </location>
</feature>
<keyword evidence="11" id="KW-1185">Reference proteome</keyword>
<evidence type="ECO:0000256" key="6">
    <source>
        <dbReference type="ARBA" id="ARBA00022553"/>
    </source>
</evidence>
<feature type="compositionally biased region" description="Pro residues" evidence="9">
    <location>
        <begin position="466"/>
        <end position="489"/>
    </location>
</feature>
<dbReference type="PANTHER" id="PTHR31633:SF1">
    <property type="entry name" value="H_ACA RIBONUCLEOPROTEIN COMPLEX NON-CORE SUBUNIT NAF1"/>
    <property type="match status" value="1"/>
</dbReference>
<organism evidence="10 11">
    <name type="scientific">Pleurotus ostreatus</name>
    <name type="common">Oyster mushroom</name>
    <name type="synonym">White-rot fungus</name>
    <dbReference type="NCBI Taxonomy" id="5322"/>
    <lineage>
        <taxon>Eukaryota</taxon>
        <taxon>Fungi</taxon>
        <taxon>Dikarya</taxon>
        <taxon>Basidiomycota</taxon>
        <taxon>Agaricomycotina</taxon>
        <taxon>Agaricomycetes</taxon>
        <taxon>Agaricomycetidae</taxon>
        <taxon>Agaricales</taxon>
        <taxon>Pleurotineae</taxon>
        <taxon>Pleurotaceae</taxon>
        <taxon>Pleurotus</taxon>
    </lineage>
</organism>
<dbReference type="EMBL" id="JACETU010000002">
    <property type="protein sequence ID" value="KAF7436476.1"/>
    <property type="molecule type" value="Genomic_DNA"/>
</dbReference>
<feature type="compositionally biased region" description="Acidic residues" evidence="9">
    <location>
        <begin position="147"/>
        <end position="156"/>
    </location>
</feature>
<feature type="compositionally biased region" description="Acidic residues" evidence="9">
    <location>
        <begin position="67"/>
        <end position="108"/>
    </location>
</feature>
<dbReference type="RefSeq" id="XP_036634375.1">
    <property type="nucleotide sequence ID" value="XM_036772902.1"/>
</dbReference>
<dbReference type="AlphaFoldDB" id="A0A8H7DXV9"/>
<evidence type="ECO:0000256" key="7">
    <source>
        <dbReference type="ARBA" id="ARBA00022884"/>
    </source>
</evidence>
<reference evidence="10" key="1">
    <citation type="submission" date="2019-07" db="EMBL/GenBank/DDBJ databases">
        <authorList>
            <person name="Palmer J.M."/>
        </authorList>
    </citation>
    <scope>NUCLEOTIDE SEQUENCE</scope>
    <source>
        <strain evidence="10">PC9</strain>
    </source>
</reference>
<dbReference type="InterPro" id="IPR009000">
    <property type="entry name" value="Transl_B-barrel_sf"/>
</dbReference>
<dbReference type="GO" id="GO:0000493">
    <property type="term" value="P:box H/ACA snoRNP assembly"/>
    <property type="evidence" value="ECO:0007669"/>
    <property type="project" value="InterPro"/>
</dbReference>
<keyword evidence="8" id="KW-0539">Nucleus</keyword>
<evidence type="ECO:0000256" key="5">
    <source>
        <dbReference type="ARBA" id="ARBA00022552"/>
    </source>
</evidence>
<proteinExistence type="inferred from homology"/>
<feature type="region of interest" description="Disordered" evidence="9">
    <location>
        <begin position="297"/>
        <end position="518"/>
    </location>
</feature>
<keyword evidence="4" id="KW-0690">Ribosome biogenesis</keyword>
<feature type="compositionally biased region" description="Basic and acidic residues" evidence="9">
    <location>
        <begin position="135"/>
        <end position="146"/>
    </location>
</feature>
<evidence type="ECO:0000256" key="4">
    <source>
        <dbReference type="ARBA" id="ARBA00022517"/>
    </source>
</evidence>
<dbReference type="InterPro" id="IPR040309">
    <property type="entry name" value="Naf1"/>
</dbReference>
<evidence type="ECO:0000256" key="1">
    <source>
        <dbReference type="ARBA" id="ARBA00004123"/>
    </source>
</evidence>
<evidence type="ECO:0000256" key="2">
    <source>
        <dbReference type="ARBA" id="ARBA00009801"/>
    </source>
</evidence>
<feature type="compositionally biased region" description="Polar residues" evidence="9">
    <location>
        <begin position="566"/>
        <end position="596"/>
    </location>
</feature>
<keyword evidence="6" id="KW-0597">Phosphoprotein</keyword>
<evidence type="ECO:0000256" key="3">
    <source>
        <dbReference type="ARBA" id="ARBA00021438"/>
    </source>
</evidence>
<feature type="compositionally biased region" description="Low complexity" evidence="9">
    <location>
        <begin position="391"/>
        <end position="413"/>
    </location>
</feature>
<dbReference type="GO" id="GO:0006364">
    <property type="term" value="P:rRNA processing"/>
    <property type="evidence" value="ECO:0007669"/>
    <property type="project" value="UniProtKB-KW"/>
</dbReference>
<dbReference type="SUPFAM" id="SSF50447">
    <property type="entry name" value="Translation proteins"/>
    <property type="match status" value="1"/>
</dbReference>
<dbReference type="Pfam" id="PF04410">
    <property type="entry name" value="Gar1"/>
    <property type="match status" value="1"/>
</dbReference>
<dbReference type="GO" id="GO:0005634">
    <property type="term" value="C:nucleus"/>
    <property type="evidence" value="ECO:0007669"/>
    <property type="project" value="UniProtKB-SubCell"/>
</dbReference>
<dbReference type="InterPro" id="IPR007504">
    <property type="entry name" value="H/ACA_rnp_Gar1/Naf1"/>
</dbReference>
<feature type="compositionally biased region" description="Acidic residues" evidence="9">
    <location>
        <begin position="300"/>
        <end position="317"/>
    </location>
</feature>
<accession>A0A8H7DXV9</accession>
<dbReference type="InterPro" id="IPR038664">
    <property type="entry name" value="Gar1/Naf1_Cbf5-bd_sf"/>
</dbReference>
<feature type="compositionally biased region" description="Acidic residues" evidence="9">
    <location>
        <begin position="121"/>
        <end position="133"/>
    </location>
</feature>
<feature type="region of interest" description="Disordered" evidence="9">
    <location>
        <begin position="552"/>
        <end position="596"/>
    </location>
</feature>
<dbReference type="OrthoDB" id="21550at2759"/>
<evidence type="ECO:0000313" key="11">
    <source>
        <dbReference type="Proteomes" id="UP000623687"/>
    </source>
</evidence>
<dbReference type="Gene3D" id="2.40.10.230">
    <property type="entry name" value="Probable tRNA pseudouridine synthase domain"/>
    <property type="match status" value="1"/>
</dbReference>
<keyword evidence="5" id="KW-0698">rRNA processing</keyword>
<dbReference type="VEuPathDB" id="FungiDB:PC9H_003309"/>
<dbReference type="GO" id="GO:0001522">
    <property type="term" value="P:pseudouridine synthesis"/>
    <property type="evidence" value="ECO:0007669"/>
    <property type="project" value="InterPro"/>
</dbReference>
<name>A0A8H7DXV9_PLEOS</name>
<evidence type="ECO:0000256" key="8">
    <source>
        <dbReference type="ARBA" id="ARBA00023242"/>
    </source>
</evidence>
<comment type="caution">
    <text evidence="10">The sequence shown here is derived from an EMBL/GenBank/DDBJ whole genome shotgun (WGS) entry which is preliminary data.</text>
</comment>
<sequence length="596" mass="65418">MSRYVMRTDQKIWEQPSSRFAFTVIMDSSQFKAPTTTPQDLLLIHDLIADQLTPVVPHTEIKKQIAVEDDDISSSSDEDERVEDSTEKDDAEEIEVVSDLLNVDDDAEDGKGSVPSSDSESSVDSESDSDIGDDPAQKGDHSKAPELDVEDDDENDGALAPGAVPQTKNEIVDADINIPDAEEIGEHEHMEKVGEVMAILDNKAVIVKGEASTNANRGSESALDSDTLLVFEDRKVLGYVYETFGPTSQPFYQVKFNQKYPLNQEKVKTGREVFHVPSRSKFVFVRDIKHLKGSDASNLFDEEPADHEVEYSDDEAEAAAKSRRKRKWGSDSRAGSVASSRHSTPGPSQMRDQDLRYMSGDAYAEKSPYDIDFTAAPSRPPPMPYDDDPYADAYIPPAAPSPSTSQQQISPPRNAGSDESRFRPVRPSNRGGDRRDGRPQRGRGRGRGRGDAPRRGRGDFGRSNPRPGPYNAPPDLSPSPSSPIAPWPTQPYYDPSVSPQFSYPPPPPSDPSVSWGLQPSYGPNAANFQPYVQPHINPRFASMFGINPNMAPQTQHMAFGQGTGQGTTMNVGDGRNQSTPNWSDEWTVHQGNPPSG</sequence>
<comment type="subcellular location">
    <subcellularLocation>
        <location evidence="1">Nucleus</location>
    </subcellularLocation>
</comment>